<name>A0A559IKH1_9BACL</name>
<dbReference type="AlphaFoldDB" id="A0A559IKH1"/>
<evidence type="ECO:0000313" key="1">
    <source>
        <dbReference type="EMBL" id="TVX88166.1"/>
    </source>
</evidence>
<evidence type="ECO:0000313" key="2">
    <source>
        <dbReference type="Proteomes" id="UP000318102"/>
    </source>
</evidence>
<keyword evidence="2" id="KW-1185">Reference proteome</keyword>
<comment type="caution">
    <text evidence="1">The sequence shown here is derived from an EMBL/GenBank/DDBJ whole genome shotgun (WGS) entry which is preliminary data.</text>
</comment>
<organism evidence="1 2">
    <name type="scientific">Paenibacillus agilis</name>
    <dbReference type="NCBI Taxonomy" id="3020863"/>
    <lineage>
        <taxon>Bacteria</taxon>
        <taxon>Bacillati</taxon>
        <taxon>Bacillota</taxon>
        <taxon>Bacilli</taxon>
        <taxon>Bacillales</taxon>
        <taxon>Paenibacillaceae</taxon>
        <taxon>Paenibacillus</taxon>
    </lineage>
</organism>
<sequence>MKLVSSKQGKITVLILSCLLVVATLRIMDVPVLTINSTGELSVFYDNMHELFKDADLIVEVEITSGKSFEYDDVAFTLSTANISTLYKGTNPNIQNLKILETGGVVNNIQYTFEENEVLKNNQRAVLFLKKYVGPVVEGEAFIILGEYQGKFVINEEGNIIHSNSYLSQQLKEIQHISQLRKLIESCC</sequence>
<dbReference type="RefSeq" id="WP_144993130.1">
    <property type="nucleotide sequence ID" value="NZ_VNJK01000003.1"/>
</dbReference>
<proteinExistence type="predicted"/>
<reference evidence="1 2" key="1">
    <citation type="submission" date="2019-07" db="EMBL/GenBank/DDBJ databases">
        <authorList>
            <person name="Kim J."/>
        </authorList>
    </citation>
    <scope>NUCLEOTIDE SEQUENCE [LARGE SCALE GENOMIC DNA]</scope>
    <source>
        <strain evidence="1 2">N4</strain>
    </source>
</reference>
<dbReference type="EMBL" id="VNJK01000003">
    <property type="protein sequence ID" value="TVX88166.1"/>
    <property type="molecule type" value="Genomic_DNA"/>
</dbReference>
<dbReference type="Proteomes" id="UP000318102">
    <property type="component" value="Unassembled WGS sequence"/>
</dbReference>
<protein>
    <submittedName>
        <fullName evidence="1">Uncharacterized protein</fullName>
    </submittedName>
</protein>
<accession>A0A559IKH1</accession>
<gene>
    <name evidence="1" type="ORF">FPZ44_19870</name>
</gene>
<dbReference type="OrthoDB" id="2989577at2"/>